<proteinExistence type="predicted"/>
<protein>
    <submittedName>
        <fullName evidence="1">Uncharacterized protein</fullName>
    </submittedName>
</protein>
<keyword evidence="2" id="KW-1185">Reference proteome</keyword>
<accession>A0ABS0N9Q5</accession>
<name>A0ABS0N9Q5_9NEIS</name>
<reference evidence="1 2" key="1">
    <citation type="submission" date="2020-09" db="EMBL/GenBank/DDBJ databases">
        <title>Eikenella S3660 sp. nov., isolated from a throat swab.</title>
        <authorList>
            <person name="Buhl M."/>
        </authorList>
    </citation>
    <scope>NUCLEOTIDE SEQUENCE [LARGE SCALE GENOMIC DNA]</scope>
    <source>
        <strain evidence="1 2">S3360</strain>
    </source>
</reference>
<evidence type="ECO:0000313" key="1">
    <source>
        <dbReference type="EMBL" id="MBH5329000.1"/>
    </source>
</evidence>
<dbReference type="EMBL" id="JACSGR010000003">
    <property type="protein sequence ID" value="MBH5329000.1"/>
    <property type="molecule type" value="Genomic_DNA"/>
</dbReference>
<organism evidence="1 2">
    <name type="scientific">Eikenella glucosivorans</name>
    <dbReference type="NCBI Taxonomy" id="2766967"/>
    <lineage>
        <taxon>Bacteria</taxon>
        <taxon>Pseudomonadati</taxon>
        <taxon>Pseudomonadota</taxon>
        <taxon>Betaproteobacteria</taxon>
        <taxon>Neisseriales</taxon>
        <taxon>Neisseriaceae</taxon>
        <taxon>Eikenella</taxon>
    </lineage>
</organism>
<evidence type="ECO:0000313" key="2">
    <source>
        <dbReference type="Proteomes" id="UP000768471"/>
    </source>
</evidence>
<dbReference type="Proteomes" id="UP000768471">
    <property type="component" value="Unassembled WGS sequence"/>
</dbReference>
<comment type="caution">
    <text evidence="1">The sequence shown here is derived from an EMBL/GenBank/DDBJ whole genome shotgun (WGS) entry which is preliminary data.</text>
</comment>
<gene>
    <name evidence="1" type="ORF">H9Q10_04870</name>
</gene>
<sequence length="66" mass="7658">MNWLLFFQVLIPISQLVLTCVLTREINRVRRLGNDLVEMFNNKSVVVTTFSTESEKRSGSDWKPTV</sequence>
<dbReference type="RefSeq" id="WP_205229549.1">
    <property type="nucleotide sequence ID" value="NZ_JACSGR010000003.1"/>
</dbReference>